<name>A0ABP7MNA6_9GAMM</name>
<keyword evidence="3 4" id="KW-0408">Iron</keyword>
<accession>A0ABP7MNA6</accession>
<dbReference type="Gene3D" id="1.10.760.10">
    <property type="entry name" value="Cytochrome c-like domain"/>
    <property type="match status" value="1"/>
</dbReference>
<dbReference type="EMBL" id="BAABBN010000007">
    <property type="protein sequence ID" value="GAA3925166.1"/>
    <property type="molecule type" value="Genomic_DNA"/>
</dbReference>
<protein>
    <recommendedName>
        <fullName evidence="5">Cytochrome c domain-containing protein</fullName>
    </recommendedName>
</protein>
<dbReference type="SUPFAM" id="SSF46626">
    <property type="entry name" value="Cytochrome c"/>
    <property type="match status" value="1"/>
</dbReference>
<reference evidence="7" key="1">
    <citation type="journal article" date="2019" name="Int. J. Syst. Evol. Microbiol.">
        <title>The Global Catalogue of Microorganisms (GCM) 10K type strain sequencing project: providing services to taxonomists for standard genome sequencing and annotation.</title>
        <authorList>
            <consortium name="The Broad Institute Genomics Platform"/>
            <consortium name="The Broad Institute Genome Sequencing Center for Infectious Disease"/>
            <person name="Wu L."/>
            <person name="Ma J."/>
        </authorList>
    </citation>
    <scope>NUCLEOTIDE SEQUENCE [LARGE SCALE GENOMIC DNA]</scope>
    <source>
        <strain evidence="7">JCM 17551</strain>
    </source>
</reference>
<evidence type="ECO:0000256" key="3">
    <source>
        <dbReference type="ARBA" id="ARBA00023004"/>
    </source>
</evidence>
<comment type="caution">
    <text evidence="6">The sequence shown here is derived from an EMBL/GenBank/DDBJ whole genome shotgun (WGS) entry which is preliminary data.</text>
</comment>
<organism evidence="6 7">
    <name type="scientific">Litoribacillus peritrichatus</name>
    <dbReference type="NCBI Taxonomy" id="718191"/>
    <lineage>
        <taxon>Bacteria</taxon>
        <taxon>Pseudomonadati</taxon>
        <taxon>Pseudomonadota</taxon>
        <taxon>Gammaproteobacteria</taxon>
        <taxon>Oceanospirillales</taxon>
        <taxon>Oceanospirillaceae</taxon>
        <taxon>Litoribacillus</taxon>
    </lineage>
</organism>
<proteinExistence type="predicted"/>
<feature type="domain" description="Cytochrome c" evidence="5">
    <location>
        <begin position="6"/>
        <end position="92"/>
    </location>
</feature>
<dbReference type="InterPro" id="IPR009056">
    <property type="entry name" value="Cyt_c-like_dom"/>
</dbReference>
<keyword evidence="1 4" id="KW-0349">Heme</keyword>
<dbReference type="PROSITE" id="PS51007">
    <property type="entry name" value="CYTC"/>
    <property type="match status" value="1"/>
</dbReference>
<keyword evidence="7" id="KW-1185">Reference proteome</keyword>
<sequence>MLTVTGDPQKGAPHFDKDCASCHTSAFGRFLSDSPEITQLEGPYIFSQLKAFKSGQRNFTEETKSHRKMIDRIKQYSDEELADIVAYIKANAHTL</sequence>
<evidence type="ECO:0000313" key="7">
    <source>
        <dbReference type="Proteomes" id="UP001501565"/>
    </source>
</evidence>
<dbReference type="Pfam" id="PF00034">
    <property type="entry name" value="Cytochrom_C"/>
    <property type="match status" value="1"/>
</dbReference>
<evidence type="ECO:0000256" key="4">
    <source>
        <dbReference type="PROSITE-ProRule" id="PRU00433"/>
    </source>
</evidence>
<evidence type="ECO:0000313" key="6">
    <source>
        <dbReference type="EMBL" id="GAA3925166.1"/>
    </source>
</evidence>
<evidence type="ECO:0000256" key="1">
    <source>
        <dbReference type="ARBA" id="ARBA00022617"/>
    </source>
</evidence>
<evidence type="ECO:0000259" key="5">
    <source>
        <dbReference type="PROSITE" id="PS51007"/>
    </source>
</evidence>
<dbReference type="RefSeq" id="WP_344798400.1">
    <property type="nucleotide sequence ID" value="NZ_BAABBN010000007.1"/>
</dbReference>
<keyword evidence="2 4" id="KW-0479">Metal-binding</keyword>
<gene>
    <name evidence="6" type="ORF">GCM10022277_21420</name>
</gene>
<dbReference type="Proteomes" id="UP001501565">
    <property type="component" value="Unassembled WGS sequence"/>
</dbReference>
<evidence type="ECO:0000256" key="2">
    <source>
        <dbReference type="ARBA" id="ARBA00022723"/>
    </source>
</evidence>
<dbReference type="InterPro" id="IPR036909">
    <property type="entry name" value="Cyt_c-like_dom_sf"/>
</dbReference>